<accession>A0A1W2A841</accession>
<sequence length="105" mass="11443">MQELDTLGTAAQAVWDASCALTDYVRVRSDGTFEGSADHYLKQLPKGCRGVPTRKHGFGEPEATMNQHGADRIFPVPTSVDPSGTATMTAHFKLAVMGRFTPRLY</sequence>
<evidence type="ECO:0000313" key="2">
    <source>
        <dbReference type="Proteomes" id="UP000192634"/>
    </source>
</evidence>
<dbReference type="RefSeq" id="WP_084450544.1">
    <property type="nucleotide sequence ID" value="NZ_FWXN01000005.1"/>
</dbReference>
<dbReference type="Proteomes" id="UP000192634">
    <property type="component" value="Unassembled WGS sequence"/>
</dbReference>
<organism evidence="1 2">
    <name type="scientific">Janibacter indicus</name>
    <dbReference type="NCBI Taxonomy" id="857417"/>
    <lineage>
        <taxon>Bacteria</taxon>
        <taxon>Bacillati</taxon>
        <taxon>Actinomycetota</taxon>
        <taxon>Actinomycetes</taxon>
        <taxon>Micrococcales</taxon>
        <taxon>Intrasporangiaceae</taxon>
        <taxon>Janibacter</taxon>
    </lineage>
</organism>
<gene>
    <name evidence="1" type="ORF">SAMN06296429_105141</name>
</gene>
<dbReference type="EMBL" id="FWXN01000005">
    <property type="protein sequence ID" value="SMC56820.1"/>
    <property type="molecule type" value="Genomic_DNA"/>
</dbReference>
<dbReference type="AlphaFoldDB" id="A0A1W2A841"/>
<dbReference type="OrthoDB" id="3246562at2"/>
<evidence type="ECO:0000313" key="1">
    <source>
        <dbReference type="EMBL" id="SMC56820.1"/>
    </source>
</evidence>
<name>A0A1W2A841_9MICO</name>
<protein>
    <submittedName>
        <fullName evidence="1">Uncharacterized protein</fullName>
    </submittedName>
</protein>
<reference evidence="1 2" key="1">
    <citation type="submission" date="2017-04" db="EMBL/GenBank/DDBJ databases">
        <authorList>
            <person name="Afonso C.L."/>
            <person name="Miller P.J."/>
            <person name="Scott M.A."/>
            <person name="Spackman E."/>
            <person name="Goraichik I."/>
            <person name="Dimitrov K.M."/>
            <person name="Suarez D.L."/>
            <person name="Swayne D.E."/>
        </authorList>
    </citation>
    <scope>NUCLEOTIDE SEQUENCE [LARGE SCALE GENOMIC DNA]</scope>
    <source>
        <strain evidence="1 2">CGMCC 1.12511</strain>
    </source>
</reference>
<proteinExistence type="predicted"/>